<dbReference type="Proteomes" id="UP000236740">
    <property type="component" value="Unassembled WGS sequence"/>
</dbReference>
<protein>
    <submittedName>
        <fullName evidence="3">Uncharacterized membrane protein YdjX, TVP38/TMEM64 family, SNARE-associated domain</fullName>
    </submittedName>
</protein>
<reference evidence="3 4" key="1">
    <citation type="submission" date="2016-10" db="EMBL/GenBank/DDBJ databases">
        <authorList>
            <person name="de Groot N.N."/>
        </authorList>
    </citation>
    <scope>NUCLEOTIDE SEQUENCE [LARGE SCALE GENOMIC DNA]</scope>
    <source>
        <strain evidence="3 4">CGMCC 1.10331</strain>
    </source>
</reference>
<dbReference type="InterPro" id="IPR032816">
    <property type="entry name" value="VTT_dom"/>
</dbReference>
<feature type="transmembrane region" description="Helical" evidence="1">
    <location>
        <begin position="88"/>
        <end position="107"/>
    </location>
</feature>
<feature type="domain" description="VTT" evidence="2">
    <location>
        <begin position="72"/>
        <end position="181"/>
    </location>
</feature>
<proteinExistence type="predicted"/>
<sequence length="236" mass="23245">MPARERGGDDTMDRSRLRARVVAGAAIALVVAGALLVSPDAVLSRAAWLVSDPIRLVAASVVLAAIRPLLAWPTTLLAVLLGYGLGPAGFPLALALVALTSAPPFLLARRFGRGGGLADAGEAFVDRAGGIRSVVASRLVPAPSDVVSVAAGVAGVRLSTFLVGTAIGEIPWVLAGVLAGASAETLAAGDVAGAADLRLVAAAGIAAALVLGPTAYGWYLDRSGGADAGDAPDGGS</sequence>
<feature type="transmembrane region" description="Helical" evidence="1">
    <location>
        <begin position="170"/>
        <end position="187"/>
    </location>
</feature>
<evidence type="ECO:0000313" key="4">
    <source>
        <dbReference type="Proteomes" id="UP000236740"/>
    </source>
</evidence>
<evidence type="ECO:0000259" key="2">
    <source>
        <dbReference type="Pfam" id="PF09335"/>
    </source>
</evidence>
<keyword evidence="1" id="KW-0472">Membrane</keyword>
<feature type="transmembrane region" description="Helical" evidence="1">
    <location>
        <begin position="21"/>
        <end position="37"/>
    </location>
</feature>
<evidence type="ECO:0000313" key="3">
    <source>
        <dbReference type="EMBL" id="SEF78504.1"/>
    </source>
</evidence>
<accession>A0A1H5UU42</accession>
<dbReference type="Pfam" id="PF09335">
    <property type="entry name" value="VTT_dom"/>
    <property type="match status" value="1"/>
</dbReference>
<keyword evidence="4" id="KW-1185">Reference proteome</keyword>
<evidence type="ECO:0000256" key="1">
    <source>
        <dbReference type="SAM" id="Phobius"/>
    </source>
</evidence>
<keyword evidence="1" id="KW-0812">Transmembrane</keyword>
<gene>
    <name evidence="3" type="ORF">SAMN04488133_0728</name>
</gene>
<name>A0A1H5UU42_9EURY</name>
<dbReference type="AlphaFoldDB" id="A0A1H5UU42"/>
<organism evidence="3 4">
    <name type="scientific">Halobellus limi</name>
    <dbReference type="NCBI Taxonomy" id="699433"/>
    <lineage>
        <taxon>Archaea</taxon>
        <taxon>Methanobacteriati</taxon>
        <taxon>Methanobacteriota</taxon>
        <taxon>Stenosarchaea group</taxon>
        <taxon>Halobacteria</taxon>
        <taxon>Halobacteriales</taxon>
        <taxon>Haloferacaceae</taxon>
        <taxon>Halobellus</taxon>
    </lineage>
</organism>
<dbReference type="EMBL" id="FNVN01000001">
    <property type="protein sequence ID" value="SEF78504.1"/>
    <property type="molecule type" value="Genomic_DNA"/>
</dbReference>
<feature type="transmembrane region" description="Helical" evidence="1">
    <location>
        <begin position="199"/>
        <end position="219"/>
    </location>
</feature>
<keyword evidence="1" id="KW-1133">Transmembrane helix</keyword>